<dbReference type="PANTHER" id="PTHR11439:SF483">
    <property type="entry name" value="PEPTIDE SYNTHASE GLIP-LIKE, PUTATIVE (AFU_ORTHOLOGUE AFUA_3G12920)-RELATED"/>
    <property type="match status" value="1"/>
</dbReference>
<dbReference type="InterPro" id="IPR043502">
    <property type="entry name" value="DNA/RNA_pol_sf"/>
</dbReference>
<sequence length="284" mass="31440">MQDSKPVTTPQDPGLKLTKRMCKDGCKHNYTMQGVPYRSAVGALMYLMVGTRPDLAASVGVLSQFAADPCPTHWQALKRVLRYLQSTPTLGIRFIGAGNGKLLGYSDADWAGDTDTRRSTSGYVFVLNNDCISWRSKKQRSVALSSTEAEYMALSEATQEATWLKTFMRELGEEAGDDALAIYEDNQGAIALAKNPEFHKRTKHIDIRYHFVREMVEKNQVVLQYCPTQDMLADIMTKAIAAPQFTILRTKLGITVGVATESSGSVVKEATRHANGNHKNVRSD</sequence>
<accession>A0AAV0U0Z5</accession>
<proteinExistence type="predicted"/>
<gene>
    <name evidence="1" type="ORF">PFR002_LOCUS5789</name>
</gene>
<evidence type="ECO:0000313" key="2">
    <source>
        <dbReference type="Proteomes" id="UP001159659"/>
    </source>
</evidence>
<protein>
    <recommendedName>
        <fullName evidence="3">Reverse transcriptase Ty1/copia-type domain-containing protein</fullName>
    </recommendedName>
</protein>
<name>A0AAV0U0Z5_9STRA</name>
<dbReference type="CDD" id="cd09272">
    <property type="entry name" value="RNase_HI_RT_Ty1"/>
    <property type="match status" value="1"/>
</dbReference>
<dbReference type="SUPFAM" id="SSF56672">
    <property type="entry name" value="DNA/RNA polymerases"/>
    <property type="match status" value="1"/>
</dbReference>
<organism evidence="1 2">
    <name type="scientific">Peronospora farinosa</name>
    <dbReference type="NCBI Taxonomy" id="134698"/>
    <lineage>
        <taxon>Eukaryota</taxon>
        <taxon>Sar</taxon>
        <taxon>Stramenopiles</taxon>
        <taxon>Oomycota</taxon>
        <taxon>Peronosporomycetes</taxon>
        <taxon>Peronosporales</taxon>
        <taxon>Peronosporaceae</taxon>
        <taxon>Peronospora</taxon>
    </lineage>
</organism>
<reference evidence="1" key="1">
    <citation type="submission" date="2022-12" db="EMBL/GenBank/DDBJ databases">
        <authorList>
            <person name="Webb A."/>
        </authorList>
    </citation>
    <scope>NUCLEOTIDE SEQUENCE</scope>
    <source>
        <strain evidence="1">Pf2</strain>
    </source>
</reference>
<evidence type="ECO:0000313" key="1">
    <source>
        <dbReference type="EMBL" id="CAI5728377.1"/>
    </source>
</evidence>
<dbReference type="PANTHER" id="PTHR11439">
    <property type="entry name" value="GAG-POL-RELATED RETROTRANSPOSON"/>
    <property type="match status" value="1"/>
</dbReference>
<evidence type="ECO:0008006" key="3">
    <source>
        <dbReference type="Google" id="ProtNLM"/>
    </source>
</evidence>
<dbReference type="Proteomes" id="UP001159659">
    <property type="component" value="Unassembled WGS sequence"/>
</dbReference>
<dbReference type="AlphaFoldDB" id="A0AAV0U0Z5"/>
<comment type="caution">
    <text evidence="1">The sequence shown here is derived from an EMBL/GenBank/DDBJ whole genome shotgun (WGS) entry which is preliminary data.</text>
</comment>
<dbReference type="EMBL" id="CANTFK010000800">
    <property type="protein sequence ID" value="CAI5728377.1"/>
    <property type="molecule type" value="Genomic_DNA"/>
</dbReference>